<feature type="compositionally biased region" description="Basic and acidic residues" evidence="2">
    <location>
        <begin position="1"/>
        <end position="17"/>
    </location>
</feature>
<feature type="transmembrane region" description="Helical" evidence="3">
    <location>
        <begin position="918"/>
        <end position="939"/>
    </location>
</feature>
<evidence type="ECO:0000313" key="6">
    <source>
        <dbReference type="EMBL" id="CAL1154014.1"/>
    </source>
</evidence>
<dbReference type="GO" id="GO:0020037">
    <property type="term" value="F:heme binding"/>
    <property type="evidence" value="ECO:0007669"/>
    <property type="project" value="InterPro"/>
</dbReference>
<comment type="caution">
    <text evidence="5">The sequence shown here is derived from an EMBL/GenBank/DDBJ whole genome shotgun (WGS) entry which is preliminary data.</text>
</comment>
<dbReference type="OrthoDB" id="420356at2759"/>
<feature type="compositionally biased region" description="Acidic residues" evidence="2">
    <location>
        <begin position="18"/>
        <end position="31"/>
    </location>
</feature>
<keyword evidence="7" id="KW-1185">Reference proteome</keyword>
<dbReference type="GO" id="GO:0005886">
    <property type="term" value="C:plasma membrane"/>
    <property type="evidence" value="ECO:0007669"/>
    <property type="project" value="TreeGrafter"/>
</dbReference>
<sequence length="1091" mass="122444">MENAERMEESSEPHTSEMLEEDPTEIFDDPDEDQVVEMDEAMFARYQQVQDQSFDEIQIPRSMVDEIQCIWNLLLGRLPSREAAGEAIYDSIMEEAPGIAKLFKSPRSVFALRFVNGLNSLVTEVGSPGAFKKQVETFGFQHLDHDVSAPRVDLVRDCILNVMDQELGAQFSSAARLSMTALLNYVGGAFMFIRRELAGRIKIIQRSWRLAQRLMEAEDAPPRSTTSTAAESPYCAEEDMPKEMEADATNKAAALEKEADDESGSVKSSKQQNLQVPTTFDGMFLFNAAVMGFGESTWMKTVLEHMDAIATNVANTSRLQEECYVLSIHLSKCKDPVNLTEFKAVMLAALRSIVPDEWNMDHEVAWNWLWENVERIISSTIALPRAYEKAVRNFLFSQPEDKMMFLRAQTFKTFFMRCPSGQDFFKQSTTRLYFILDKNYEMTIEMFENPGKVVQDLSALGLRHVGYGVPVELFPPFVGSAVEAVAEVTEDETVRTAFSWGLNLISKILMRVILEGSTIVMKAINLNDEAALRKAIAVAPRQHRATELLNISVGTQSFSPLFWAIESGSLNSARAMIQDLLTIRADREVYYYGCEELFRRHPDIVKRLCTSAPTLLETLLDGFIWRSRRSVHGMRRVNYYIKYLIQDLDGNFSSAMSCFVEHASPTIASHPCCALAADTVWFKFATTYFLLGKLYFLTTLLVFATSQAFLVRHDGQDVPEEVWVIFGCRLLLYMLVLPATLGSIMLKCFVDCGTKNFEHVCGVPIPASLNEFNGLLKTMLMWVLLIMFITEPLIWCAQPNDPEMLFRTSCEEVKEIKMAYSILSALGMLLFWALLLDFSVFSTHISAFLLVCGNVIAEVGLFLLAMFFLLLAFSTSISALNHHLVAFDGVPVWMRSLFQIVIGMFPVSNYYLFEEEPAIMAFLAIYIILVFIFLMNLLVAQLNQSYHGMFADMKGVARLRRQSVICSVMASAPNSRWKAVLSSLGFEKRCEFNEGDVGVAGGIQVLEPASAVAVTHDSIKRYGGSTAPTMPWPAEVEPSDVEKERFDRLEKLIIKSMKSHKKQGHGRAASSALGTSSVLSEDSSQGGSPNS</sequence>
<feature type="compositionally biased region" description="Polar residues" evidence="2">
    <location>
        <begin position="1072"/>
        <end position="1091"/>
    </location>
</feature>
<feature type="region of interest" description="Disordered" evidence="2">
    <location>
        <begin position="1"/>
        <end position="31"/>
    </location>
</feature>
<dbReference type="GO" id="GO:0019825">
    <property type="term" value="F:oxygen binding"/>
    <property type="evidence" value="ECO:0007669"/>
    <property type="project" value="InterPro"/>
</dbReference>
<evidence type="ECO:0000259" key="4">
    <source>
        <dbReference type="Pfam" id="PF00042"/>
    </source>
</evidence>
<gene>
    <name evidence="5" type="ORF">C1SCF055_LOCUS26745</name>
</gene>
<feature type="transmembrane region" description="Helical" evidence="3">
    <location>
        <begin position="722"/>
        <end position="741"/>
    </location>
</feature>
<keyword evidence="3" id="KW-1133">Transmembrane helix</keyword>
<feature type="transmembrane region" description="Helical" evidence="3">
    <location>
        <begin position="847"/>
        <end position="871"/>
    </location>
</feature>
<keyword evidence="3" id="KW-0812">Transmembrane</keyword>
<evidence type="ECO:0000256" key="3">
    <source>
        <dbReference type="SAM" id="Phobius"/>
    </source>
</evidence>
<dbReference type="InterPro" id="IPR012292">
    <property type="entry name" value="Globin/Proto"/>
</dbReference>
<reference evidence="6" key="2">
    <citation type="submission" date="2024-04" db="EMBL/GenBank/DDBJ databases">
        <authorList>
            <person name="Chen Y."/>
            <person name="Shah S."/>
            <person name="Dougan E. K."/>
            <person name="Thang M."/>
            <person name="Chan C."/>
        </authorList>
    </citation>
    <scope>NUCLEOTIDE SEQUENCE [LARGE SCALE GENOMIC DNA]</scope>
</reference>
<accession>A0A9P1G4F6</accession>
<protein>
    <recommendedName>
        <fullName evidence="4">Globin domain-containing protein</fullName>
    </recommendedName>
</protein>
<dbReference type="PANTHER" id="PTHR10582:SF2">
    <property type="entry name" value="INACTIVE"/>
    <property type="match status" value="1"/>
</dbReference>
<dbReference type="InterPro" id="IPR044399">
    <property type="entry name" value="Mb-like_M"/>
</dbReference>
<feature type="transmembrane region" description="Helical" evidence="3">
    <location>
        <begin position="688"/>
        <end position="710"/>
    </location>
</feature>
<dbReference type="GO" id="GO:0005216">
    <property type="term" value="F:monoatomic ion channel activity"/>
    <property type="evidence" value="ECO:0007669"/>
    <property type="project" value="InterPro"/>
</dbReference>
<dbReference type="GO" id="GO:0098703">
    <property type="term" value="P:calcium ion import across plasma membrane"/>
    <property type="evidence" value="ECO:0007669"/>
    <property type="project" value="TreeGrafter"/>
</dbReference>
<feature type="transmembrane region" description="Helical" evidence="3">
    <location>
        <begin position="892"/>
        <end position="912"/>
    </location>
</feature>
<proteinExistence type="predicted"/>
<dbReference type="AlphaFoldDB" id="A0A9P1G4F6"/>
<feature type="transmembrane region" description="Helical" evidence="3">
    <location>
        <begin position="818"/>
        <end position="835"/>
    </location>
</feature>
<evidence type="ECO:0000313" key="5">
    <source>
        <dbReference type="EMBL" id="CAI4000639.1"/>
    </source>
</evidence>
<name>A0A9P1G4F6_9DINO</name>
<dbReference type="EMBL" id="CAMXCT030002813">
    <property type="protein sequence ID" value="CAL4787951.1"/>
    <property type="molecule type" value="Genomic_DNA"/>
</dbReference>
<dbReference type="InterPro" id="IPR000971">
    <property type="entry name" value="Globin"/>
</dbReference>
<feature type="region of interest" description="Disordered" evidence="2">
    <location>
        <begin position="1057"/>
        <end position="1091"/>
    </location>
</feature>
<evidence type="ECO:0000256" key="2">
    <source>
        <dbReference type="SAM" id="MobiDB-lite"/>
    </source>
</evidence>
<dbReference type="Gene3D" id="1.10.490.10">
    <property type="entry name" value="Globins"/>
    <property type="match status" value="3"/>
</dbReference>
<dbReference type="InterPro" id="IPR009050">
    <property type="entry name" value="Globin-like_sf"/>
</dbReference>
<feature type="domain" description="Globin" evidence="4">
    <location>
        <begin position="109"/>
        <end position="187"/>
    </location>
</feature>
<dbReference type="EMBL" id="CAMXCT010002813">
    <property type="protein sequence ID" value="CAI4000639.1"/>
    <property type="molecule type" value="Genomic_DNA"/>
</dbReference>
<dbReference type="Proteomes" id="UP001152797">
    <property type="component" value="Unassembled WGS sequence"/>
</dbReference>
<dbReference type="CDD" id="cd01040">
    <property type="entry name" value="Mb-like"/>
    <property type="match status" value="2"/>
</dbReference>
<reference evidence="5" key="1">
    <citation type="submission" date="2022-10" db="EMBL/GenBank/DDBJ databases">
        <authorList>
            <person name="Chen Y."/>
            <person name="Dougan E. K."/>
            <person name="Chan C."/>
            <person name="Rhodes N."/>
            <person name="Thang M."/>
        </authorList>
    </citation>
    <scope>NUCLEOTIDE SEQUENCE</scope>
</reference>
<keyword evidence="1" id="KW-0677">Repeat</keyword>
<dbReference type="InterPro" id="IPR024862">
    <property type="entry name" value="TRPV"/>
</dbReference>
<dbReference type="EMBL" id="CAMXCT020002813">
    <property type="protein sequence ID" value="CAL1154014.1"/>
    <property type="molecule type" value="Genomic_DNA"/>
</dbReference>
<dbReference type="Pfam" id="PF00042">
    <property type="entry name" value="Globin"/>
    <property type="match status" value="1"/>
</dbReference>
<dbReference type="PANTHER" id="PTHR10582">
    <property type="entry name" value="TRANSIENT RECEPTOR POTENTIAL ION CHANNEL PROTEIN"/>
    <property type="match status" value="1"/>
</dbReference>
<dbReference type="SUPFAM" id="SSF46458">
    <property type="entry name" value="Globin-like"/>
    <property type="match status" value="2"/>
</dbReference>
<keyword evidence="3" id="KW-0472">Membrane</keyword>
<feature type="transmembrane region" description="Helical" evidence="3">
    <location>
        <begin position="779"/>
        <end position="797"/>
    </location>
</feature>
<evidence type="ECO:0000256" key="1">
    <source>
        <dbReference type="ARBA" id="ARBA00022737"/>
    </source>
</evidence>
<organism evidence="5">
    <name type="scientific">Cladocopium goreaui</name>
    <dbReference type="NCBI Taxonomy" id="2562237"/>
    <lineage>
        <taxon>Eukaryota</taxon>
        <taxon>Sar</taxon>
        <taxon>Alveolata</taxon>
        <taxon>Dinophyceae</taxon>
        <taxon>Suessiales</taxon>
        <taxon>Symbiodiniaceae</taxon>
        <taxon>Cladocopium</taxon>
    </lineage>
</organism>
<evidence type="ECO:0000313" key="7">
    <source>
        <dbReference type="Proteomes" id="UP001152797"/>
    </source>
</evidence>